<keyword evidence="3" id="KW-1185">Reference proteome</keyword>
<accession>A0A2K2BW59</accession>
<dbReference type="InParanoid" id="A0A2K2BW59"/>
<protein>
    <submittedName>
        <fullName evidence="2">Uncharacterized protein</fullName>
    </submittedName>
</protein>
<keyword evidence="1" id="KW-0812">Transmembrane</keyword>
<feature type="transmembrane region" description="Helical" evidence="1">
    <location>
        <begin position="21"/>
        <end position="37"/>
    </location>
</feature>
<dbReference type="AlphaFoldDB" id="A0A2K2BW59"/>
<keyword evidence="1" id="KW-1133">Transmembrane helix</keyword>
<name>A0A2K2BW59_POPTR</name>
<proteinExistence type="predicted"/>
<dbReference type="Proteomes" id="UP000006729">
    <property type="component" value="Chromosome 1"/>
</dbReference>
<sequence length="66" mass="7587">MDTPEHSKNSLKRKQTLTLKLLDLSLALFSTSVWYVSFDVQGYSPVLYFVSHCVILRILTSDIDHD</sequence>
<organism evidence="2 3">
    <name type="scientific">Populus trichocarpa</name>
    <name type="common">Western balsam poplar</name>
    <name type="synonym">Populus balsamifera subsp. trichocarpa</name>
    <dbReference type="NCBI Taxonomy" id="3694"/>
    <lineage>
        <taxon>Eukaryota</taxon>
        <taxon>Viridiplantae</taxon>
        <taxon>Streptophyta</taxon>
        <taxon>Embryophyta</taxon>
        <taxon>Tracheophyta</taxon>
        <taxon>Spermatophyta</taxon>
        <taxon>Magnoliopsida</taxon>
        <taxon>eudicotyledons</taxon>
        <taxon>Gunneridae</taxon>
        <taxon>Pentapetalae</taxon>
        <taxon>rosids</taxon>
        <taxon>fabids</taxon>
        <taxon>Malpighiales</taxon>
        <taxon>Salicaceae</taxon>
        <taxon>Saliceae</taxon>
        <taxon>Populus</taxon>
    </lineage>
</organism>
<dbReference type="EMBL" id="CM009290">
    <property type="protein sequence ID" value="PNT54010.1"/>
    <property type="molecule type" value="Genomic_DNA"/>
</dbReference>
<reference evidence="2 3" key="1">
    <citation type="journal article" date="2006" name="Science">
        <title>The genome of black cottonwood, Populus trichocarpa (Torr. &amp; Gray).</title>
        <authorList>
            <person name="Tuskan G.A."/>
            <person name="Difazio S."/>
            <person name="Jansson S."/>
            <person name="Bohlmann J."/>
            <person name="Grigoriev I."/>
            <person name="Hellsten U."/>
            <person name="Putnam N."/>
            <person name="Ralph S."/>
            <person name="Rombauts S."/>
            <person name="Salamov A."/>
            <person name="Schein J."/>
            <person name="Sterck L."/>
            <person name="Aerts A."/>
            <person name="Bhalerao R.R."/>
            <person name="Bhalerao R.P."/>
            <person name="Blaudez D."/>
            <person name="Boerjan W."/>
            <person name="Brun A."/>
            <person name="Brunner A."/>
            <person name="Busov V."/>
            <person name="Campbell M."/>
            <person name="Carlson J."/>
            <person name="Chalot M."/>
            <person name="Chapman J."/>
            <person name="Chen G.L."/>
            <person name="Cooper D."/>
            <person name="Coutinho P.M."/>
            <person name="Couturier J."/>
            <person name="Covert S."/>
            <person name="Cronk Q."/>
            <person name="Cunningham R."/>
            <person name="Davis J."/>
            <person name="Degroeve S."/>
            <person name="Dejardin A."/>
            <person name="Depamphilis C."/>
            <person name="Detter J."/>
            <person name="Dirks B."/>
            <person name="Dubchak I."/>
            <person name="Duplessis S."/>
            <person name="Ehlting J."/>
            <person name="Ellis B."/>
            <person name="Gendler K."/>
            <person name="Goodstein D."/>
            <person name="Gribskov M."/>
            <person name="Grimwood J."/>
            <person name="Groover A."/>
            <person name="Gunter L."/>
            <person name="Hamberger B."/>
            <person name="Heinze B."/>
            <person name="Helariutta Y."/>
            <person name="Henrissat B."/>
            <person name="Holligan D."/>
            <person name="Holt R."/>
            <person name="Huang W."/>
            <person name="Islam-Faridi N."/>
            <person name="Jones S."/>
            <person name="Jones-Rhoades M."/>
            <person name="Jorgensen R."/>
            <person name="Joshi C."/>
            <person name="Kangasjarvi J."/>
            <person name="Karlsson J."/>
            <person name="Kelleher C."/>
            <person name="Kirkpatrick R."/>
            <person name="Kirst M."/>
            <person name="Kohler A."/>
            <person name="Kalluri U."/>
            <person name="Larimer F."/>
            <person name="Leebens-Mack J."/>
            <person name="Leple J.C."/>
            <person name="Locascio P."/>
            <person name="Lou Y."/>
            <person name="Lucas S."/>
            <person name="Martin F."/>
            <person name="Montanini B."/>
            <person name="Napoli C."/>
            <person name="Nelson D.R."/>
            <person name="Nelson C."/>
            <person name="Nieminen K."/>
            <person name="Nilsson O."/>
            <person name="Pereda V."/>
            <person name="Peter G."/>
            <person name="Philippe R."/>
            <person name="Pilate G."/>
            <person name="Poliakov A."/>
            <person name="Razumovskaya J."/>
            <person name="Richardson P."/>
            <person name="Rinaldi C."/>
            <person name="Ritland K."/>
            <person name="Rouze P."/>
            <person name="Ryaboy D."/>
            <person name="Schmutz J."/>
            <person name="Schrader J."/>
            <person name="Segerman B."/>
            <person name="Shin H."/>
            <person name="Siddiqui A."/>
            <person name="Sterky F."/>
            <person name="Terry A."/>
            <person name="Tsai C.J."/>
            <person name="Uberbacher E."/>
            <person name="Unneberg P."/>
            <person name="Vahala J."/>
            <person name="Wall K."/>
            <person name="Wessler S."/>
            <person name="Yang G."/>
            <person name="Yin T."/>
            <person name="Douglas C."/>
            <person name="Marra M."/>
            <person name="Sandberg G."/>
            <person name="Van de Peer Y."/>
            <person name="Rokhsar D."/>
        </authorList>
    </citation>
    <scope>NUCLEOTIDE SEQUENCE [LARGE SCALE GENOMIC DNA]</scope>
    <source>
        <strain evidence="3">cv. Nisqually</strain>
    </source>
</reference>
<evidence type="ECO:0000256" key="1">
    <source>
        <dbReference type="SAM" id="Phobius"/>
    </source>
</evidence>
<gene>
    <name evidence="2" type="ORF">POPTR_001G117300</name>
</gene>
<keyword evidence="1" id="KW-0472">Membrane</keyword>
<evidence type="ECO:0000313" key="2">
    <source>
        <dbReference type="EMBL" id="PNT54010.1"/>
    </source>
</evidence>
<evidence type="ECO:0000313" key="3">
    <source>
        <dbReference type="Proteomes" id="UP000006729"/>
    </source>
</evidence>